<sequence length="119" mass="14029">MKYLQSIQGVISWDDILTGATCDELFSETERKAQIKYTRYHMILAMRNLELAGLTNRIGEDSFELTKKGKKISMTNFDVWEDVYKLSIVELYHLHVYGEKFDSSKTEFVFNFKIKNRDN</sequence>
<dbReference type="EMBL" id="CP043939">
    <property type="protein sequence ID" value="QER66828.1"/>
    <property type="molecule type" value="Genomic_DNA"/>
</dbReference>
<name>A0A5P1X3C3_9LACO</name>
<accession>A0A5P1X3C3</accession>
<dbReference type="OrthoDB" id="9803736at2"/>
<evidence type="ECO:0000313" key="1">
    <source>
        <dbReference type="EMBL" id="QER66828.1"/>
    </source>
</evidence>
<dbReference type="Proteomes" id="UP000325295">
    <property type="component" value="Chromosome"/>
</dbReference>
<keyword evidence="2" id="KW-1185">Reference proteome</keyword>
<organism evidence="1 2">
    <name type="scientific">Paucilactobacillus nenjiangensis</name>
    <dbReference type="NCBI Taxonomy" id="1296540"/>
    <lineage>
        <taxon>Bacteria</taxon>
        <taxon>Bacillati</taxon>
        <taxon>Bacillota</taxon>
        <taxon>Bacilli</taxon>
        <taxon>Lactobacillales</taxon>
        <taxon>Lactobacillaceae</taxon>
        <taxon>Paucilactobacillus</taxon>
    </lineage>
</organism>
<dbReference type="KEGG" id="lnn:F0161_02360"/>
<evidence type="ECO:0000313" key="2">
    <source>
        <dbReference type="Proteomes" id="UP000325295"/>
    </source>
</evidence>
<protein>
    <submittedName>
        <fullName evidence="1">Uncharacterized protein</fullName>
    </submittedName>
</protein>
<gene>
    <name evidence="1" type="ORF">F0161_02360</name>
</gene>
<proteinExistence type="predicted"/>
<dbReference type="RefSeq" id="WP_150203565.1">
    <property type="nucleotide sequence ID" value="NZ_CP043939.1"/>
</dbReference>
<reference evidence="1 2" key="1">
    <citation type="submission" date="2019-09" db="EMBL/GenBank/DDBJ databases">
        <title>Complete Genome Sequence of Lactobacillus nenjiangensis SH-Y15, isolated from sauerkraut.</title>
        <authorList>
            <person name="Yang H."/>
        </authorList>
    </citation>
    <scope>NUCLEOTIDE SEQUENCE [LARGE SCALE GENOMIC DNA]</scope>
    <source>
        <strain evidence="1 2">SH-Y15</strain>
    </source>
</reference>
<dbReference type="AlphaFoldDB" id="A0A5P1X3C3"/>